<gene>
    <name evidence="3" type="ORF">SVIM_LOCUS211850</name>
</gene>
<comment type="pathway">
    <text evidence="1">Protein modification; protein glycosylation.</text>
</comment>
<comment type="subcellular location">
    <subcellularLocation>
        <location evidence="1">Endoplasmic reticulum membrane</location>
        <topology evidence="1">Multi-pass membrane protein</topology>
    </subcellularLocation>
</comment>
<dbReference type="GO" id="GO:0008250">
    <property type="term" value="C:oligosaccharyltransferase complex"/>
    <property type="evidence" value="ECO:0007669"/>
    <property type="project" value="UniProtKB-UniRule"/>
</dbReference>
<evidence type="ECO:0000313" key="3">
    <source>
        <dbReference type="EMBL" id="VFU38643.1"/>
    </source>
</evidence>
<dbReference type="PANTHER" id="PTHR12640">
    <property type="entry name" value="RIBOPHORIN II"/>
    <property type="match status" value="1"/>
</dbReference>
<name>A0A6N2LEV5_SALVM</name>
<protein>
    <recommendedName>
        <fullName evidence="1">Dolichyl-diphosphooligosaccharide--protein glycosyltransferase subunit 2</fullName>
    </recommendedName>
    <alternativeName>
        <fullName evidence="1">Ribophorin-2</fullName>
    </alternativeName>
</protein>
<comment type="similarity">
    <text evidence="1">Belongs to the SWP1 family.</text>
</comment>
<evidence type="ECO:0000259" key="2">
    <source>
        <dbReference type="Pfam" id="PF05817"/>
    </source>
</evidence>
<feature type="domain" description="Ribophorin II N-terminal" evidence="2">
    <location>
        <begin position="5"/>
        <end position="93"/>
    </location>
</feature>
<reference evidence="3" key="1">
    <citation type="submission" date="2019-03" db="EMBL/GenBank/DDBJ databases">
        <authorList>
            <person name="Mank J."/>
            <person name="Almeida P."/>
        </authorList>
    </citation>
    <scope>NUCLEOTIDE SEQUENCE</scope>
    <source>
        <strain evidence="3">78183</strain>
    </source>
</reference>
<proteinExistence type="inferred from homology"/>
<organism evidence="3">
    <name type="scientific">Salix viminalis</name>
    <name type="common">Common osier</name>
    <name type="synonym">Basket willow</name>
    <dbReference type="NCBI Taxonomy" id="40686"/>
    <lineage>
        <taxon>Eukaryota</taxon>
        <taxon>Viridiplantae</taxon>
        <taxon>Streptophyta</taxon>
        <taxon>Embryophyta</taxon>
        <taxon>Tracheophyta</taxon>
        <taxon>Spermatophyta</taxon>
        <taxon>Magnoliopsida</taxon>
        <taxon>eudicotyledons</taxon>
        <taxon>Gunneridae</taxon>
        <taxon>Pentapetalae</taxon>
        <taxon>rosids</taxon>
        <taxon>fabids</taxon>
        <taxon>Malpighiales</taxon>
        <taxon>Salicaceae</taxon>
        <taxon>Saliceae</taxon>
        <taxon>Salix</taxon>
    </lineage>
</organism>
<evidence type="ECO:0000256" key="1">
    <source>
        <dbReference type="RuleBase" id="RU366029"/>
    </source>
</evidence>
<dbReference type="GO" id="GO:0006487">
    <property type="term" value="P:protein N-linked glycosylation"/>
    <property type="evidence" value="ECO:0007669"/>
    <property type="project" value="UniProtKB-UniRule"/>
</dbReference>
<dbReference type="EMBL" id="CAADRP010001446">
    <property type="protein sequence ID" value="VFU38643.1"/>
    <property type="molecule type" value="Genomic_DNA"/>
</dbReference>
<sequence>MYLRLQSVVGGASALLDFYYSVGGLALIKGQTSKDDLYLADAEGVFRSIKALSQSDGRWRYNSNNPESSTFAAGLALEALAGIVSLSSSEIDQSLYN</sequence>
<dbReference type="Pfam" id="PF05817">
    <property type="entry name" value="Ribophorin_II"/>
    <property type="match status" value="1"/>
</dbReference>
<comment type="subunit">
    <text evidence="1">Component of the oligosaccharyltransferase (OST) complex.</text>
</comment>
<comment type="function">
    <text evidence="1">Subunit of the oligosaccharyl transferase (OST) complex that catalyzes the initial transfer of a defined glycan (Glc(3)Man(9)GlcNAc(2) in eukaryotes) from the lipid carrier dolichol-pyrophosphate to an asparagine residue within an Asn-X-Ser/Thr consensus motif in nascent polypeptide chains, the first step in protein N-glycosylation. N-glycosylation occurs cotranslationally and the complex associates with the Sec61 complex at the channel-forming translocon complex that mediates protein translocation across the endoplasmic reticulum (ER). All subunits are required for a maximal enzyme activity.</text>
</comment>
<dbReference type="PANTHER" id="PTHR12640:SF0">
    <property type="entry name" value="DOLICHYL-DIPHOSPHOOLIGOSACCHARIDE--PROTEIN GLYCOSYLTRANSFERASE SUBUNIT 2"/>
    <property type="match status" value="1"/>
</dbReference>
<dbReference type="InterPro" id="IPR008814">
    <property type="entry name" value="Swp1"/>
</dbReference>
<accession>A0A6N2LEV5</accession>
<dbReference type="InterPro" id="IPR055373">
    <property type="entry name" value="Ribophorin_II_N"/>
</dbReference>
<keyword evidence="1" id="KW-0256">Endoplasmic reticulum</keyword>
<dbReference type="AlphaFoldDB" id="A0A6N2LEV5"/>